<proteinExistence type="predicted"/>
<evidence type="ECO:0000313" key="3">
    <source>
        <dbReference type="Proteomes" id="UP000760545"/>
    </source>
</evidence>
<dbReference type="EMBL" id="JAAVJS010000599">
    <property type="protein sequence ID" value="NJX17410.1"/>
    <property type="molecule type" value="Genomic_DNA"/>
</dbReference>
<dbReference type="InterPro" id="IPR016181">
    <property type="entry name" value="Acyl_CoA_acyltransferase"/>
</dbReference>
<feature type="non-terminal residue" evidence="2">
    <location>
        <position position="111"/>
    </location>
</feature>
<dbReference type="Pfam" id="PF13527">
    <property type="entry name" value="Acetyltransf_9"/>
    <property type="match status" value="1"/>
</dbReference>
<dbReference type="RefSeq" id="WP_167920408.1">
    <property type="nucleotide sequence ID" value="NZ_JAAVJS010000599.1"/>
</dbReference>
<organism evidence="2 3">
    <name type="scientific">Tamlana crocina</name>
    <dbReference type="NCBI Taxonomy" id="393006"/>
    <lineage>
        <taxon>Bacteria</taxon>
        <taxon>Pseudomonadati</taxon>
        <taxon>Bacteroidota</taxon>
        <taxon>Flavobacteriia</taxon>
        <taxon>Flavobacteriales</taxon>
        <taxon>Flavobacteriaceae</taxon>
        <taxon>Tamlana</taxon>
    </lineage>
</organism>
<feature type="domain" description="N-acetyltransferase" evidence="1">
    <location>
        <begin position="1"/>
        <end position="74"/>
    </location>
</feature>
<accession>A0ABX1DGF6</accession>
<dbReference type="CDD" id="cd04301">
    <property type="entry name" value="NAT_SF"/>
    <property type="match status" value="1"/>
</dbReference>
<protein>
    <submittedName>
        <fullName evidence="2">GNAT family N-acetyltransferase</fullName>
    </submittedName>
</protein>
<dbReference type="SUPFAM" id="SSF55729">
    <property type="entry name" value="Acyl-CoA N-acyltransferases (Nat)"/>
    <property type="match status" value="1"/>
</dbReference>
<name>A0ABX1DGF6_9FLAO</name>
<dbReference type="Gene3D" id="3.40.630.30">
    <property type="match status" value="1"/>
</dbReference>
<dbReference type="InterPro" id="IPR000182">
    <property type="entry name" value="GNAT_dom"/>
</dbReference>
<keyword evidence="3" id="KW-1185">Reference proteome</keyword>
<gene>
    <name evidence="2" type="ORF">HC176_18225</name>
</gene>
<dbReference type="Proteomes" id="UP000760545">
    <property type="component" value="Unassembled WGS sequence"/>
</dbReference>
<dbReference type="PROSITE" id="PS51186">
    <property type="entry name" value="GNAT"/>
    <property type="match status" value="1"/>
</dbReference>
<reference evidence="2 3" key="1">
    <citation type="submission" date="2020-03" db="EMBL/GenBank/DDBJ databases">
        <title>Tamlana sp. nov, isolated from XXX.</title>
        <authorList>
            <person name="Cao W.R."/>
        </authorList>
    </citation>
    <scope>NUCLEOTIDE SEQUENCE [LARGE SCALE GENOMIC DNA]</scope>
    <source>
        <strain evidence="2 3">HST1-43</strain>
    </source>
</reference>
<evidence type="ECO:0000313" key="2">
    <source>
        <dbReference type="EMBL" id="NJX17410.1"/>
    </source>
</evidence>
<evidence type="ECO:0000259" key="1">
    <source>
        <dbReference type="PROSITE" id="PS51186"/>
    </source>
</evidence>
<comment type="caution">
    <text evidence="2">The sequence shown here is derived from an EMBL/GenBank/DDBJ whole genome shotgun (WGS) entry which is preliminary data.</text>
</comment>
<sequence length="111" mass="12434">VDTATHPAHQGKGIFKKLTLQAVDIAKNEGVHFIFNTPNEKSRPGYLKMGWEQVGKIAVGLKPSLSFLNSHSRRPIILKEMGDEEIQDLCVTWNENQKGISHFFTPKSAAY</sequence>
<feature type="non-terminal residue" evidence="2">
    <location>
        <position position="1"/>
    </location>
</feature>